<dbReference type="EC" id="2.4.1.-" evidence="12"/>
<keyword evidence="6 12" id="KW-0812">Transmembrane</keyword>
<dbReference type="InterPro" id="IPR001503">
    <property type="entry name" value="Glyco_trans_10"/>
</dbReference>
<protein>
    <recommendedName>
        <fullName evidence="12">Fucosyltransferase</fullName>
        <ecNumber evidence="12">2.4.1.-</ecNumber>
    </recommendedName>
</protein>
<evidence type="ECO:0000256" key="1">
    <source>
        <dbReference type="ARBA" id="ARBA00004447"/>
    </source>
</evidence>
<evidence type="ECO:0000256" key="11">
    <source>
        <dbReference type="ARBA" id="ARBA00023180"/>
    </source>
</evidence>
<feature type="domain" description="Fucosyltransferase C-terminal" evidence="13">
    <location>
        <begin position="181"/>
        <end position="349"/>
    </location>
</feature>
<evidence type="ECO:0000259" key="14">
    <source>
        <dbReference type="Pfam" id="PF17039"/>
    </source>
</evidence>
<evidence type="ECO:0000256" key="9">
    <source>
        <dbReference type="ARBA" id="ARBA00023034"/>
    </source>
</evidence>
<comment type="similarity">
    <text evidence="3 12">Belongs to the glycosyltransferase 10 family.</text>
</comment>
<dbReference type="PANTHER" id="PTHR48438:SF1">
    <property type="entry name" value="ALPHA-(1,3)-FUCOSYLTRANSFERASE C-RELATED"/>
    <property type="match status" value="1"/>
</dbReference>
<dbReference type="PANTHER" id="PTHR48438">
    <property type="entry name" value="ALPHA-(1,3)-FUCOSYLTRANSFERASE C-RELATED"/>
    <property type="match status" value="1"/>
</dbReference>
<feature type="domain" description="Fucosyltransferase N-terminal" evidence="14">
    <location>
        <begin position="54"/>
        <end position="158"/>
    </location>
</feature>
<evidence type="ECO:0000313" key="15">
    <source>
        <dbReference type="WBParaSite" id="maker-PairedContig_5602-snap-gene-0.3-mRNA-1"/>
    </source>
</evidence>
<dbReference type="SUPFAM" id="SSF53756">
    <property type="entry name" value="UDP-Glycosyltransferase/glycogen phosphorylase"/>
    <property type="match status" value="1"/>
</dbReference>
<keyword evidence="4 12" id="KW-0328">Glycosyltransferase</keyword>
<keyword evidence="9 12" id="KW-0333">Golgi apparatus</keyword>
<dbReference type="InterPro" id="IPR031481">
    <property type="entry name" value="Glyco_tran_10_N"/>
</dbReference>
<sequence length="390" mass="46291">MIKLQRLKLSLILFIVFIIFITYVCLRWRIFNEMLILERVFYAIKLDHTSSTTPPLILTWTKFFSQSWAQRIENDINDCSYQCIITDNKEQLSEAVAVLFHIRDLETLPKLRNSKQLFVFVLHESPLYTFNYLDFVAEDFFNVTMTYRRDSDIYIPYGMIKKITNLTPKEQIWDWNEIASGKVQPILQLVSNCQTKSKREFYVEQLRTYINITQYGRCNNSSCDEECEIKEAARHRFYLAFENSICRDYITEKLFKCFLRLLIPVVLKKSIYEDILPPGSFIAADDFKSPRELAEYLHYLLNNNTAYLSYLKWTKYYQKTFNVSSYCELCKYLHSDIAKPRIITDIKKWWFQGCIKDYAIDLLKKAKSIIIIAKILFTTLGDKKSKSDIN</sequence>
<dbReference type="Pfam" id="PF00852">
    <property type="entry name" value="Glyco_transf_10"/>
    <property type="match status" value="1"/>
</dbReference>
<dbReference type="UniPathway" id="UPA00378"/>
<dbReference type="WBParaSite" id="maker-PairedContig_5602-snap-gene-0.3-mRNA-1">
    <property type="protein sequence ID" value="maker-PairedContig_5602-snap-gene-0.3-mRNA-1"/>
    <property type="gene ID" value="maker-PairedContig_5602-snap-gene-0.3"/>
</dbReference>
<evidence type="ECO:0000256" key="3">
    <source>
        <dbReference type="ARBA" id="ARBA00008919"/>
    </source>
</evidence>
<evidence type="ECO:0000256" key="7">
    <source>
        <dbReference type="ARBA" id="ARBA00022968"/>
    </source>
</evidence>
<dbReference type="InterPro" id="IPR055270">
    <property type="entry name" value="Glyco_tran_10_C"/>
</dbReference>
<reference evidence="15" key="1">
    <citation type="submission" date="2016-11" db="UniProtKB">
        <authorList>
            <consortium name="WormBaseParasite"/>
        </authorList>
    </citation>
    <scope>IDENTIFICATION</scope>
    <source>
        <strain evidence="15">pt0022</strain>
    </source>
</reference>
<dbReference type="GO" id="GO:0032580">
    <property type="term" value="C:Golgi cisterna membrane"/>
    <property type="evidence" value="ECO:0007669"/>
    <property type="project" value="UniProtKB-SubCell"/>
</dbReference>
<dbReference type="FunFam" id="3.40.50.11660:FF:000002">
    <property type="entry name" value="Alpha-(1,3)-fucosyltransferase"/>
    <property type="match status" value="1"/>
</dbReference>
<dbReference type="InterPro" id="IPR038577">
    <property type="entry name" value="GT10-like_C_sf"/>
</dbReference>
<dbReference type="STRING" id="6293.A0A1I8EW46"/>
<organism evidence="15">
    <name type="scientific">Wuchereria bancrofti</name>
    <dbReference type="NCBI Taxonomy" id="6293"/>
    <lineage>
        <taxon>Eukaryota</taxon>
        <taxon>Metazoa</taxon>
        <taxon>Ecdysozoa</taxon>
        <taxon>Nematoda</taxon>
        <taxon>Chromadorea</taxon>
        <taxon>Rhabditida</taxon>
        <taxon>Spirurina</taxon>
        <taxon>Spiruromorpha</taxon>
        <taxon>Filarioidea</taxon>
        <taxon>Onchocercidae</taxon>
        <taxon>Wuchereria</taxon>
    </lineage>
</organism>
<keyword evidence="7" id="KW-0735">Signal-anchor</keyword>
<proteinExistence type="inferred from homology"/>
<accession>A0A1I8EW46</accession>
<dbReference type="AlphaFoldDB" id="A0A1I8EW46"/>
<feature type="transmembrane region" description="Helical" evidence="12">
    <location>
        <begin position="12"/>
        <end position="30"/>
    </location>
</feature>
<dbReference type="Gene3D" id="3.40.50.11660">
    <property type="entry name" value="Glycosyl transferase family 10, C-terminal domain"/>
    <property type="match status" value="1"/>
</dbReference>
<evidence type="ECO:0000256" key="5">
    <source>
        <dbReference type="ARBA" id="ARBA00022679"/>
    </source>
</evidence>
<evidence type="ECO:0000256" key="2">
    <source>
        <dbReference type="ARBA" id="ARBA00004922"/>
    </source>
</evidence>
<evidence type="ECO:0000256" key="12">
    <source>
        <dbReference type="RuleBase" id="RU003832"/>
    </source>
</evidence>
<dbReference type="GO" id="GO:0008417">
    <property type="term" value="F:fucosyltransferase activity"/>
    <property type="evidence" value="ECO:0007669"/>
    <property type="project" value="InterPro"/>
</dbReference>
<evidence type="ECO:0000256" key="8">
    <source>
        <dbReference type="ARBA" id="ARBA00022989"/>
    </source>
</evidence>
<name>A0A1I8EW46_WUCBA</name>
<keyword evidence="5 12" id="KW-0808">Transferase</keyword>
<evidence type="ECO:0000259" key="13">
    <source>
        <dbReference type="Pfam" id="PF00852"/>
    </source>
</evidence>
<evidence type="ECO:0000256" key="10">
    <source>
        <dbReference type="ARBA" id="ARBA00023136"/>
    </source>
</evidence>
<comment type="pathway">
    <text evidence="2">Protein modification; protein glycosylation.</text>
</comment>
<keyword evidence="8 12" id="KW-1133">Transmembrane helix</keyword>
<keyword evidence="10 12" id="KW-0472">Membrane</keyword>
<evidence type="ECO:0000256" key="4">
    <source>
        <dbReference type="ARBA" id="ARBA00022676"/>
    </source>
</evidence>
<comment type="subcellular location">
    <subcellularLocation>
        <location evidence="1 12">Golgi apparatus</location>
        <location evidence="1 12">Golgi stack membrane</location>
        <topology evidence="1 12">Single-pass type II membrane protein</topology>
    </subcellularLocation>
</comment>
<keyword evidence="11" id="KW-0325">Glycoprotein</keyword>
<evidence type="ECO:0000256" key="6">
    <source>
        <dbReference type="ARBA" id="ARBA00022692"/>
    </source>
</evidence>
<dbReference type="Pfam" id="PF17039">
    <property type="entry name" value="Glyco_tran_10_N"/>
    <property type="match status" value="1"/>
</dbReference>